<gene>
    <name evidence="3" type="ORF">EAH89_16115</name>
</gene>
<name>A0A502FVR5_9PROT</name>
<dbReference type="CDD" id="cd13578">
    <property type="entry name" value="PBP2_Bug27"/>
    <property type="match status" value="1"/>
</dbReference>
<dbReference type="Proteomes" id="UP000317078">
    <property type="component" value="Unassembled WGS sequence"/>
</dbReference>
<accession>A0A502FVR5</accession>
<dbReference type="RefSeq" id="WP_140884731.1">
    <property type="nucleotide sequence ID" value="NZ_RCZP01000016.1"/>
</dbReference>
<feature type="signal peptide" evidence="2">
    <location>
        <begin position="1"/>
        <end position="23"/>
    </location>
</feature>
<evidence type="ECO:0000256" key="1">
    <source>
        <dbReference type="ARBA" id="ARBA00006987"/>
    </source>
</evidence>
<dbReference type="InterPro" id="IPR005064">
    <property type="entry name" value="BUG"/>
</dbReference>
<evidence type="ECO:0000313" key="4">
    <source>
        <dbReference type="Proteomes" id="UP000317078"/>
    </source>
</evidence>
<dbReference type="PANTHER" id="PTHR42928">
    <property type="entry name" value="TRICARBOXYLATE-BINDING PROTEIN"/>
    <property type="match status" value="1"/>
</dbReference>
<organism evidence="3 4">
    <name type="scientific">Muricoccus nepalensis</name>
    <dbReference type="NCBI Taxonomy" id="1854500"/>
    <lineage>
        <taxon>Bacteria</taxon>
        <taxon>Pseudomonadati</taxon>
        <taxon>Pseudomonadota</taxon>
        <taxon>Alphaproteobacteria</taxon>
        <taxon>Acetobacterales</taxon>
        <taxon>Roseomonadaceae</taxon>
        <taxon>Muricoccus</taxon>
    </lineage>
</organism>
<proteinExistence type="inferred from homology"/>
<comment type="caution">
    <text evidence="3">The sequence shown here is derived from an EMBL/GenBank/DDBJ whole genome shotgun (WGS) entry which is preliminary data.</text>
</comment>
<dbReference type="Pfam" id="PF03401">
    <property type="entry name" value="TctC"/>
    <property type="match status" value="1"/>
</dbReference>
<dbReference type="SUPFAM" id="SSF53850">
    <property type="entry name" value="Periplasmic binding protein-like II"/>
    <property type="match status" value="1"/>
</dbReference>
<sequence length="344" mass="35680">MRALSRRRLLAFAAALPAPVALGAVPVAFGAAPALARPARAQAEEPAWPDRPLRIIVPVAPGGSLDILGRSVARALTGPLGQPVVVENHTGAGSNIAFELTARSKPDGLTLLIGSDPLTINPSLYAKIGFDPVRDFAPIAELVRAPQVLVVKNGLEARDLAGYRRLAQETEGATSLASQGNGSIGHLGGILLGQALGFSTTHVPYRGGGPAVVDLVAGHIDSLLVTLPAAIEHIREGRIRALAVTGLSRSPALPNVPTVAESGFPGFEVVTWQGLLAPAGTPEPILARLHAETRAAMARPEVADNLRAQGFELADGSRESFATLIRAEAARWPAIVRASGARVD</sequence>
<dbReference type="InterPro" id="IPR006311">
    <property type="entry name" value="TAT_signal"/>
</dbReference>
<keyword evidence="4" id="KW-1185">Reference proteome</keyword>
<dbReference type="Gene3D" id="3.40.190.150">
    <property type="entry name" value="Bordetella uptake gene, domain 1"/>
    <property type="match status" value="1"/>
</dbReference>
<dbReference type="PROSITE" id="PS51318">
    <property type="entry name" value="TAT"/>
    <property type="match status" value="1"/>
</dbReference>
<dbReference type="OrthoDB" id="7250553at2"/>
<dbReference type="InterPro" id="IPR042100">
    <property type="entry name" value="Bug_dom1"/>
</dbReference>
<dbReference type="Gene3D" id="3.40.190.10">
    <property type="entry name" value="Periplasmic binding protein-like II"/>
    <property type="match status" value="1"/>
</dbReference>
<dbReference type="PANTHER" id="PTHR42928:SF5">
    <property type="entry name" value="BLR1237 PROTEIN"/>
    <property type="match status" value="1"/>
</dbReference>
<keyword evidence="2" id="KW-0732">Signal</keyword>
<reference evidence="3 4" key="1">
    <citation type="journal article" date="2019" name="Environ. Microbiol.">
        <title>Species interactions and distinct microbial communities in high Arctic permafrost affected cryosols are associated with the CH4 and CO2 gas fluxes.</title>
        <authorList>
            <person name="Altshuler I."/>
            <person name="Hamel J."/>
            <person name="Turney S."/>
            <person name="Magnuson E."/>
            <person name="Levesque R."/>
            <person name="Greer C."/>
            <person name="Whyte L.G."/>
        </authorList>
    </citation>
    <scope>NUCLEOTIDE SEQUENCE [LARGE SCALE GENOMIC DNA]</scope>
    <source>
        <strain evidence="3 4">S9.3B</strain>
    </source>
</reference>
<evidence type="ECO:0000313" key="3">
    <source>
        <dbReference type="EMBL" id="TPG53499.1"/>
    </source>
</evidence>
<dbReference type="PIRSF" id="PIRSF017082">
    <property type="entry name" value="YflP"/>
    <property type="match status" value="1"/>
</dbReference>
<comment type="similarity">
    <text evidence="1">Belongs to the UPF0065 (bug) family.</text>
</comment>
<protein>
    <submittedName>
        <fullName evidence="3">Tripartite tricarboxylate transporter substrate binding protein</fullName>
    </submittedName>
</protein>
<evidence type="ECO:0000256" key="2">
    <source>
        <dbReference type="SAM" id="SignalP"/>
    </source>
</evidence>
<dbReference type="EMBL" id="RCZP01000016">
    <property type="protein sequence ID" value="TPG53499.1"/>
    <property type="molecule type" value="Genomic_DNA"/>
</dbReference>
<feature type="chain" id="PRO_5021404128" evidence="2">
    <location>
        <begin position="24"/>
        <end position="344"/>
    </location>
</feature>
<dbReference type="AlphaFoldDB" id="A0A502FVR5"/>